<proteinExistence type="predicted"/>
<sequence>MKVTVIDCSVSGHRETYYKQFAQTWAGMGYETSLIAPDGKGIQEAVAFQPVSALPLLPLPAGKPLQKKLVVLRNAVIRLRNLYRLRRSLQ</sequence>
<comment type="caution">
    <text evidence="1">The sequence shown here is derived from an EMBL/GenBank/DDBJ whole genome shotgun (WGS) entry which is preliminary data.</text>
</comment>
<dbReference type="EMBL" id="VWFO01000767">
    <property type="protein sequence ID" value="KAA4644550.1"/>
    <property type="molecule type" value="Genomic_DNA"/>
</dbReference>
<feature type="non-terminal residue" evidence="1">
    <location>
        <position position="90"/>
    </location>
</feature>
<evidence type="ECO:0000313" key="2">
    <source>
        <dbReference type="Proteomes" id="UP000435985"/>
    </source>
</evidence>
<dbReference type="Proteomes" id="UP000435985">
    <property type="component" value="Unassembled WGS sequence"/>
</dbReference>
<dbReference type="AlphaFoldDB" id="A0A642C4L7"/>
<dbReference type="GO" id="GO:0016740">
    <property type="term" value="F:transferase activity"/>
    <property type="evidence" value="ECO:0007669"/>
    <property type="project" value="UniProtKB-KW"/>
</dbReference>
<protein>
    <submittedName>
        <fullName evidence="1">Glycosyl transferase</fullName>
    </submittedName>
</protein>
<evidence type="ECO:0000313" key="1">
    <source>
        <dbReference type="EMBL" id="KAA4644550.1"/>
    </source>
</evidence>
<name>A0A642C4L7_BACOV</name>
<reference evidence="1 2" key="1">
    <citation type="journal article" date="2019" name="Nat. Med.">
        <title>A library of human gut bacterial isolates paired with longitudinal multiomics data enables mechanistic microbiome research.</title>
        <authorList>
            <person name="Poyet M."/>
            <person name="Groussin M."/>
            <person name="Gibbons S.M."/>
            <person name="Avila-Pacheco J."/>
            <person name="Jiang X."/>
            <person name="Kearney S.M."/>
            <person name="Perrotta A.R."/>
            <person name="Berdy B."/>
            <person name="Zhao S."/>
            <person name="Lieberman T.D."/>
            <person name="Swanson P.K."/>
            <person name="Smith M."/>
            <person name="Roesemann S."/>
            <person name="Alexander J.E."/>
            <person name="Rich S.A."/>
            <person name="Livny J."/>
            <person name="Vlamakis H."/>
            <person name="Clish C."/>
            <person name="Bullock K."/>
            <person name="Deik A."/>
            <person name="Scott J."/>
            <person name="Pierce K.A."/>
            <person name="Xavier R.J."/>
            <person name="Alm E.J."/>
        </authorList>
    </citation>
    <scope>NUCLEOTIDE SEQUENCE [LARGE SCALE GENOMIC DNA]</scope>
    <source>
        <strain evidence="1 2">BIOML-A14</strain>
    </source>
</reference>
<keyword evidence="1" id="KW-0808">Transferase</keyword>
<organism evidence="1 2">
    <name type="scientific">Bacteroides ovatus</name>
    <dbReference type="NCBI Taxonomy" id="28116"/>
    <lineage>
        <taxon>Bacteria</taxon>
        <taxon>Pseudomonadati</taxon>
        <taxon>Bacteroidota</taxon>
        <taxon>Bacteroidia</taxon>
        <taxon>Bacteroidales</taxon>
        <taxon>Bacteroidaceae</taxon>
        <taxon>Bacteroides</taxon>
    </lineage>
</organism>
<gene>
    <name evidence="1" type="ORF">F3B98_33410</name>
</gene>
<accession>A0A642C4L7</accession>